<proteinExistence type="predicted"/>
<feature type="chain" id="PRO_5043730587" evidence="3">
    <location>
        <begin position="27"/>
        <end position="1127"/>
    </location>
</feature>
<evidence type="ECO:0000256" key="2">
    <source>
        <dbReference type="SAM" id="Phobius"/>
    </source>
</evidence>
<keyword evidence="2" id="KW-0812">Transmembrane</keyword>
<keyword evidence="3" id="KW-0732">Signal</keyword>
<feature type="transmembrane region" description="Helical" evidence="2">
    <location>
        <begin position="192"/>
        <end position="215"/>
    </location>
</feature>
<comment type="caution">
    <text evidence="4">The sequence shown here is derived from an EMBL/GenBank/DDBJ whole genome shotgun (WGS) entry which is preliminary data.</text>
</comment>
<feature type="compositionally biased region" description="Low complexity" evidence="1">
    <location>
        <begin position="166"/>
        <end position="187"/>
    </location>
</feature>
<accession>A0AAV5GID4</accession>
<keyword evidence="2" id="KW-1133">Transmembrane helix</keyword>
<feature type="compositionally biased region" description="Basic residues" evidence="1">
    <location>
        <begin position="416"/>
        <end position="426"/>
    </location>
</feature>
<feature type="region of interest" description="Disordered" evidence="1">
    <location>
        <begin position="950"/>
        <end position="1127"/>
    </location>
</feature>
<sequence>MCSPRRRVRRGLLSVAFASVPLRVAALTASFDDQDTLITYSPRTAWRSVTAEGFVAGGASEAVDPGAKVEFSFAGEQVSLYGQNAASFAVLLDGRPARNLAKDSYGTPANESTRFFLASNLDADQTHSLYLEYLGGGTLMLDRIAIAYSDSTGRTPKLVVAGSNLTDSTGSPSSISPAASADDDPGTPSGGAIAGAVIGSLAAVALIVFLVFVFLRRRRHRSSDSQPSLDDRSPASQYFNTETGEMRSRSAHNTFLAALSPRTSRISPLPFSNVAVRNSLGANGADGGIGRSPHPYALPTYPSRAAVAPDDPLAPPDPPSASVPWTQRLARASSWRRKASRLPETQRFYGVSPSGARTGGAGLPADPPPARPLPNVPGGEGREMRQRWREDGPALVQGSGRRSATPRQSQEDEHGRRSKRGGKKAARRNEQQEQGTLASEYSSADSTAASRSGMASPTPAAHPIASAHLRRRSWPRPAAGGADGGPSGVSSSTTLSSGAHGAVEAFPAPPSPAAHSFRNPFGSTSSASVAPSHRARTAHSTHASQESWGTSRTGTGTGSSLDGSVHFARAEPAARGAVPLRMSSMREVHETSRAGPRGDASSSGVREAKGAALARKPTFTSAERAEAAASRREQQQDHEKQEQDAGQRERSRRHRSAAALVEVVEELGLPDEEGDPPPGEEDRRDETPAMSALQRVLKGEADDAGSDSDASSSGPLEVSSTSPPSVPKLPPSPSSAPPPSASILLNPLHGHANQPQPGPSTSATKSRKRAPSFTVEVYSAPPPAHFFARDSDSASSSFSPPRINLDGFRSRSVSPAHGHRAGHPRSPSSPHSPGASSTLSTLPSPGAASTATIASASSVGSGGSGSGGSKSGSGDQSVKFAPLPPGRRAHRSNSLSIGVASRAKMISAQGGTPNMRGAKYAGPLQWYEGGEVPEDVWTWRDAQKGLSKLFKRRTSTASASSTGSGSTAVPSASPTPSGDGALPTPASPPLMAHAYEHARGRSASVSSATSSSDMHEARRMEREAKGKGREIEHIEEAAEDEHELEHEDVPATVPDGDEADDEAAGEEGHGGIEDEEDDTSVSEGTQPRTPPDGAHVVDGDLAVERQRVLDKGKGVDDSEHRGMRVAS</sequence>
<feature type="compositionally biased region" description="Low complexity" evidence="1">
    <location>
        <begin position="707"/>
        <end position="723"/>
    </location>
</feature>
<gene>
    <name evidence="4" type="ORF">Rhopal_001384-T1</name>
</gene>
<feature type="compositionally biased region" description="Gly residues" evidence="1">
    <location>
        <begin position="860"/>
        <end position="871"/>
    </location>
</feature>
<feature type="signal peptide" evidence="3">
    <location>
        <begin position="1"/>
        <end position="26"/>
    </location>
</feature>
<feature type="region of interest" description="Disordered" evidence="1">
    <location>
        <begin position="162"/>
        <end position="187"/>
    </location>
</feature>
<reference evidence="4 5" key="1">
    <citation type="submission" date="2021-12" db="EMBL/GenBank/DDBJ databases">
        <title>High titer production of polyol ester of fatty acids by Rhodotorula paludigena BS15 towards product separation-free biomass refinery.</title>
        <authorList>
            <person name="Mano J."/>
            <person name="Ono H."/>
            <person name="Tanaka T."/>
            <person name="Naito K."/>
            <person name="Sushida H."/>
            <person name="Ike M."/>
            <person name="Tokuyasu K."/>
            <person name="Kitaoka M."/>
        </authorList>
    </citation>
    <scope>NUCLEOTIDE SEQUENCE [LARGE SCALE GENOMIC DNA]</scope>
    <source>
        <strain evidence="4 5">BS15</strain>
    </source>
</reference>
<feature type="compositionally biased region" description="Pro residues" evidence="1">
    <location>
        <begin position="724"/>
        <end position="740"/>
    </location>
</feature>
<feature type="compositionally biased region" description="Basic and acidic residues" evidence="1">
    <location>
        <begin position="380"/>
        <end position="392"/>
    </location>
</feature>
<keyword evidence="5" id="KW-1185">Reference proteome</keyword>
<feature type="compositionally biased region" description="Acidic residues" evidence="1">
    <location>
        <begin position="663"/>
        <end position="679"/>
    </location>
</feature>
<feature type="region of interest" description="Disordered" evidence="1">
    <location>
        <begin position="283"/>
        <end position="899"/>
    </location>
</feature>
<feature type="compositionally biased region" description="Basic and acidic residues" evidence="1">
    <location>
        <begin position="623"/>
        <end position="649"/>
    </location>
</feature>
<feature type="compositionally biased region" description="Basic and acidic residues" evidence="1">
    <location>
        <begin position="1095"/>
        <end position="1127"/>
    </location>
</feature>
<name>A0AAV5GID4_9BASI</name>
<feature type="compositionally biased region" description="Basic and acidic residues" evidence="1">
    <location>
        <begin position="1013"/>
        <end position="1036"/>
    </location>
</feature>
<dbReference type="AlphaFoldDB" id="A0AAV5GID4"/>
<dbReference type="EMBL" id="BQKY01000003">
    <property type="protein sequence ID" value="GJN88418.1"/>
    <property type="molecule type" value="Genomic_DNA"/>
</dbReference>
<feature type="compositionally biased region" description="Low complexity" evidence="1">
    <location>
        <begin position="793"/>
        <end position="802"/>
    </location>
</feature>
<dbReference type="Gene3D" id="2.60.120.260">
    <property type="entry name" value="Galactose-binding domain-like"/>
    <property type="match status" value="1"/>
</dbReference>
<feature type="compositionally biased region" description="Low complexity" evidence="1">
    <location>
        <begin position="322"/>
        <end position="333"/>
    </location>
</feature>
<feature type="compositionally biased region" description="Polar residues" evidence="1">
    <location>
        <begin position="753"/>
        <end position="764"/>
    </location>
</feature>
<evidence type="ECO:0000256" key="3">
    <source>
        <dbReference type="SAM" id="SignalP"/>
    </source>
</evidence>
<feature type="compositionally biased region" description="Polar residues" evidence="1">
    <location>
        <begin position="432"/>
        <end position="455"/>
    </location>
</feature>
<feature type="compositionally biased region" description="Low complexity" evidence="1">
    <location>
        <begin position="547"/>
        <end position="564"/>
    </location>
</feature>
<feature type="compositionally biased region" description="Low complexity" evidence="1">
    <location>
        <begin position="488"/>
        <end position="498"/>
    </location>
</feature>
<organism evidence="4 5">
    <name type="scientific">Rhodotorula paludigena</name>
    <dbReference type="NCBI Taxonomy" id="86838"/>
    <lineage>
        <taxon>Eukaryota</taxon>
        <taxon>Fungi</taxon>
        <taxon>Dikarya</taxon>
        <taxon>Basidiomycota</taxon>
        <taxon>Pucciniomycotina</taxon>
        <taxon>Microbotryomycetes</taxon>
        <taxon>Sporidiobolales</taxon>
        <taxon>Sporidiobolaceae</taxon>
        <taxon>Rhodotorula</taxon>
    </lineage>
</organism>
<feature type="compositionally biased region" description="Acidic residues" evidence="1">
    <location>
        <begin position="1055"/>
        <end position="1065"/>
    </location>
</feature>
<protein>
    <submittedName>
        <fullName evidence="4">Uncharacterized protein</fullName>
    </submittedName>
</protein>
<feature type="compositionally biased region" description="Low complexity" evidence="1">
    <location>
        <begin position="844"/>
        <end position="859"/>
    </location>
</feature>
<feature type="compositionally biased region" description="Pro residues" evidence="1">
    <location>
        <begin position="312"/>
        <end position="321"/>
    </location>
</feature>
<feature type="compositionally biased region" description="Low complexity" evidence="1">
    <location>
        <begin position="824"/>
        <end position="837"/>
    </location>
</feature>
<feature type="compositionally biased region" description="Low complexity" evidence="1">
    <location>
        <begin position="955"/>
        <end position="978"/>
    </location>
</feature>
<feature type="compositionally biased region" description="Low complexity" evidence="1">
    <location>
        <begin position="1002"/>
        <end position="1012"/>
    </location>
</feature>
<evidence type="ECO:0000313" key="5">
    <source>
        <dbReference type="Proteomes" id="UP001342314"/>
    </source>
</evidence>
<keyword evidence="2" id="KW-0472">Membrane</keyword>
<evidence type="ECO:0000313" key="4">
    <source>
        <dbReference type="EMBL" id="GJN88418.1"/>
    </source>
</evidence>
<evidence type="ECO:0000256" key="1">
    <source>
        <dbReference type="SAM" id="MobiDB-lite"/>
    </source>
</evidence>
<dbReference type="CDD" id="cd12087">
    <property type="entry name" value="TM_EGFR-like"/>
    <property type="match status" value="1"/>
</dbReference>
<dbReference type="Proteomes" id="UP001342314">
    <property type="component" value="Unassembled WGS sequence"/>
</dbReference>
<feature type="compositionally biased region" description="Pro residues" evidence="1">
    <location>
        <begin position="365"/>
        <end position="375"/>
    </location>
</feature>